<evidence type="ECO:0000256" key="2">
    <source>
        <dbReference type="SAM" id="Phobius"/>
    </source>
</evidence>
<dbReference type="EMBL" id="MPOG01000001">
    <property type="protein sequence ID" value="OOH97769.1"/>
    <property type="molecule type" value="Genomic_DNA"/>
</dbReference>
<dbReference type="GeneID" id="48544259"/>
<keyword evidence="2" id="KW-0472">Membrane</keyword>
<dbReference type="Proteomes" id="UP000188947">
    <property type="component" value="Unassembled WGS sequence"/>
</dbReference>
<gene>
    <name evidence="4" type="ORF">BMF97_00405</name>
</gene>
<feature type="compositionally biased region" description="Basic and acidic residues" evidence="1">
    <location>
        <begin position="71"/>
        <end position="85"/>
    </location>
</feature>
<dbReference type="KEGG" id="emg:BBD33_01895"/>
<organism evidence="4 5">
    <name type="scientific">Elizabethkingia meningoseptica</name>
    <name type="common">Chryseobacterium meningosepticum</name>
    <dbReference type="NCBI Taxonomy" id="238"/>
    <lineage>
        <taxon>Bacteria</taxon>
        <taxon>Pseudomonadati</taxon>
        <taxon>Bacteroidota</taxon>
        <taxon>Flavobacteriia</taxon>
        <taxon>Flavobacteriales</taxon>
        <taxon>Weeksellaceae</taxon>
        <taxon>Elizabethkingia</taxon>
    </lineage>
</organism>
<keyword evidence="5" id="KW-1185">Reference proteome</keyword>
<dbReference type="OrthoDB" id="1095452at2"/>
<feature type="transmembrane region" description="Helical" evidence="2">
    <location>
        <begin position="45"/>
        <end position="63"/>
    </location>
</feature>
<protein>
    <submittedName>
        <fullName evidence="4">Energy transducer TonB</fullName>
    </submittedName>
</protein>
<feature type="compositionally biased region" description="Pro residues" evidence="1">
    <location>
        <begin position="97"/>
        <end position="107"/>
    </location>
</feature>
<dbReference type="InterPro" id="IPR037682">
    <property type="entry name" value="TonB_C"/>
</dbReference>
<keyword evidence="2" id="KW-1133">Transmembrane helix</keyword>
<accession>A0A1V3U5T9</accession>
<evidence type="ECO:0000313" key="5">
    <source>
        <dbReference type="Proteomes" id="UP000188947"/>
    </source>
</evidence>
<proteinExistence type="predicted"/>
<feature type="region of interest" description="Disordered" evidence="1">
    <location>
        <begin position="115"/>
        <end position="134"/>
    </location>
</feature>
<feature type="region of interest" description="Disordered" evidence="1">
    <location>
        <begin position="71"/>
        <end position="110"/>
    </location>
</feature>
<evidence type="ECO:0000313" key="4">
    <source>
        <dbReference type="EMBL" id="OOH97769.1"/>
    </source>
</evidence>
<dbReference type="STRING" id="238.BBD35_03705"/>
<dbReference type="RefSeq" id="WP_016198594.1">
    <property type="nucleotide sequence ID" value="NZ_CP014338.1"/>
</dbReference>
<name>A0A1V3U5T9_ELIME</name>
<sequence length="278" mass="30954">MSVDNINASYDKPIELDEIVFEHRNKEYGAYDLRKSYRPILTKSFLVGTALFLFAVLAPLVYLKIKEGQQKEETKVSVDLTDIKDLPPPPEEEKELPPPPPPPPVEPPKQEIVKDMIPEPKPNPKVEEPPKKIDEVKETTIGTVNQEGEKVKSYTPPPPPPSSGTGKAVETPKPTNEIVDRVDQEAVFGGGIDKFRNLFQSNFDNGSVEGEGTLKTTVTFVVERDGSLSDVKASGPNSDFNREAERTVRSIKGKWTPGKVNGEPVRSRFRFPVTMNFE</sequence>
<comment type="caution">
    <text evidence="4">The sequence shown here is derived from an EMBL/GenBank/DDBJ whole genome shotgun (WGS) entry which is preliminary data.</text>
</comment>
<reference evidence="4 5" key="1">
    <citation type="submission" date="2016-11" db="EMBL/GenBank/DDBJ databases">
        <title>Genome sequence and comparative genomic analysis of clinical strain Elizabethkingia meningoseptica 61421 PRCM.</title>
        <authorList>
            <person name="Wang M."/>
            <person name="Hu S."/>
            <person name="Cao L."/>
            <person name="Jiang T."/>
            <person name="Zhou Y."/>
            <person name="Ming D."/>
        </authorList>
    </citation>
    <scope>NUCLEOTIDE SEQUENCE [LARGE SCALE GENOMIC DNA]</scope>
    <source>
        <strain evidence="4 5">61421 PRCM</strain>
    </source>
</reference>
<dbReference type="AlphaFoldDB" id="A0A1V3U5T9"/>
<dbReference type="SUPFAM" id="SSF74653">
    <property type="entry name" value="TolA/TonB C-terminal domain"/>
    <property type="match status" value="1"/>
</dbReference>
<evidence type="ECO:0000259" key="3">
    <source>
        <dbReference type="Pfam" id="PF03544"/>
    </source>
</evidence>
<dbReference type="Gene3D" id="3.30.1150.10">
    <property type="match status" value="1"/>
</dbReference>
<keyword evidence="2" id="KW-0812">Transmembrane</keyword>
<feature type="domain" description="TonB C-terminal" evidence="3">
    <location>
        <begin position="216"/>
        <end position="273"/>
    </location>
</feature>
<evidence type="ECO:0000256" key="1">
    <source>
        <dbReference type="SAM" id="MobiDB-lite"/>
    </source>
</evidence>
<feature type="region of interest" description="Disordered" evidence="1">
    <location>
        <begin position="139"/>
        <end position="179"/>
    </location>
</feature>
<dbReference type="Pfam" id="PF03544">
    <property type="entry name" value="TonB_C"/>
    <property type="match status" value="1"/>
</dbReference>
<dbReference type="eggNOG" id="COG0810">
    <property type="taxonomic scope" value="Bacteria"/>
</dbReference>
<dbReference type="GO" id="GO:0055085">
    <property type="term" value="P:transmembrane transport"/>
    <property type="evidence" value="ECO:0007669"/>
    <property type="project" value="InterPro"/>
</dbReference>